<reference evidence="2" key="1">
    <citation type="submission" date="2017-07" db="EMBL/GenBank/DDBJ databases">
        <title>Taro Niue Genome Assembly and Annotation.</title>
        <authorList>
            <person name="Atibalentja N."/>
            <person name="Keating K."/>
            <person name="Fields C.J."/>
        </authorList>
    </citation>
    <scope>NUCLEOTIDE SEQUENCE</scope>
    <source>
        <strain evidence="2">Niue_2</strain>
        <tissue evidence="2">Leaf</tissue>
    </source>
</reference>
<feature type="region of interest" description="Disordered" evidence="1">
    <location>
        <begin position="78"/>
        <end position="100"/>
    </location>
</feature>
<dbReference type="AlphaFoldDB" id="A0A843T7G3"/>
<evidence type="ECO:0000313" key="3">
    <source>
        <dbReference type="Proteomes" id="UP000652761"/>
    </source>
</evidence>
<dbReference type="Proteomes" id="UP000652761">
    <property type="component" value="Unassembled WGS sequence"/>
</dbReference>
<protein>
    <submittedName>
        <fullName evidence="2">Uncharacterized protein</fullName>
    </submittedName>
</protein>
<evidence type="ECO:0000313" key="2">
    <source>
        <dbReference type="EMBL" id="MQL68272.1"/>
    </source>
</evidence>
<gene>
    <name evidence="2" type="ORF">Taro_000540</name>
</gene>
<sequence>MAEGSNAGKRMVEGLFKLRWSSSLSSAKGMWEWPMPVWYGELDDVYLLPEFATPPAPKRQKKTVGGRVRSKKHGISIADLETIKEDNDDETPEPSDNLVY</sequence>
<accession>A0A843T7G3</accession>
<organism evidence="2 3">
    <name type="scientific">Colocasia esculenta</name>
    <name type="common">Wild taro</name>
    <name type="synonym">Arum esculentum</name>
    <dbReference type="NCBI Taxonomy" id="4460"/>
    <lineage>
        <taxon>Eukaryota</taxon>
        <taxon>Viridiplantae</taxon>
        <taxon>Streptophyta</taxon>
        <taxon>Embryophyta</taxon>
        <taxon>Tracheophyta</taxon>
        <taxon>Spermatophyta</taxon>
        <taxon>Magnoliopsida</taxon>
        <taxon>Liliopsida</taxon>
        <taxon>Araceae</taxon>
        <taxon>Aroideae</taxon>
        <taxon>Colocasieae</taxon>
        <taxon>Colocasia</taxon>
    </lineage>
</organism>
<comment type="caution">
    <text evidence="2">The sequence shown here is derived from an EMBL/GenBank/DDBJ whole genome shotgun (WGS) entry which is preliminary data.</text>
</comment>
<name>A0A843T7G3_COLES</name>
<dbReference type="OrthoDB" id="10255969at2759"/>
<evidence type="ECO:0000256" key="1">
    <source>
        <dbReference type="SAM" id="MobiDB-lite"/>
    </source>
</evidence>
<keyword evidence="3" id="KW-1185">Reference proteome</keyword>
<proteinExistence type="predicted"/>
<dbReference type="EMBL" id="NMUH01000010">
    <property type="protein sequence ID" value="MQL68272.1"/>
    <property type="molecule type" value="Genomic_DNA"/>
</dbReference>